<evidence type="ECO:0000313" key="3">
    <source>
        <dbReference type="EMBL" id="KAJ9608754.1"/>
    </source>
</evidence>
<dbReference type="PANTHER" id="PTHR35340">
    <property type="entry name" value="PQQ ENZYME REPEAT PROTEIN-RELATED"/>
    <property type="match status" value="1"/>
</dbReference>
<keyword evidence="4" id="KW-1185">Reference proteome</keyword>
<keyword evidence="2" id="KW-0732">Signal</keyword>
<comment type="caution">
    <text evidence="3">The sequence shown here is derived from an EMBL/GenBank/DDBJ whole genome shotgun (WGS) entry which is preliminary data.</text>
</comment>
<dbReference type="PANTHER" id="PTHR35340:SF8">
    <property type="entry name" value="ASST-DOMAIN-CONTAINING PROTEIN"/>
    <property type="match status" value="1"/>
</dbReference>
<reference evidence="3" key="1">
    <citation type="submission" date="2022-10" db="EMBL/GenBank/DDBJ databases">
        <title>Culturing micro-colonial fungi from biological soil crusts in the Mojave desert and describing Neophaeococcomyces mojavensis, and introducing the new genera and species Taxawa tesnikishii.</title>
        <authorList>
            <person name="Kurbessoian T."/>
            <person name="Stajich J.E."/>
        </authorList>
    </citation>
    <scope>NUCLEOTIDE SEQUENCE</scope>
    <source>
        <strain evidence="3">TK_41</strain>
    </source>
</reference>
<keyword evidence="1" id="KW-0812">Transmembrane</keyword>
<protein>
    <recommendedName>
        <fullName evidence="5">ASST-domain-containing protein</fullName>
    </recommendedName>
</protein>
<feature type="chain" id="PRO_5041359977" description="ASST-domain-containing protein" evidence="2">
    <location>
        <begin position="20"/>
        <end position="635"/>
    </location>
</feature>
<dbReference type="InterPro" id="IPR039535">
    <property type="entry name" value="ASST-like"/>
</dbReference>
<keyword evidence="1" id="KW-1133">Transmembrane helix</keyword>
<dbReference type="InterPro" id="IPR053143">
    <property type="entry name" value="Arylsulfate_ST"/>
</dbReference>
<dbReference type="EMBL" id="JAPDRK010000009">
    <property type="protein sequence ID" value="KAJ9608754.1"/>
    <property type="molecule type" value="Genomic_DNA"/>
</dbReference>
<dbReference type="AlphaFoldDB" id="A0AA38X8Y9"/>
<feature type="transmembrane region" description="Helical" evidence="1">
    <location>
        <begin position="553"/>
        <end position="573"/>
    </location>
</feature>
<accession>A0AA38X8Y9</accession>
<name>A0AA38X8Y9_9EURO</name>
<keyword evidence="1" id="KW-0472">Membrane</keyword>
<feature type="signal peptide" evidence="2">
    <location>
        <begin position="1"/>
        <end position="19"/>
    </location>
</feature>
<dbReference type="Proteomes" id="UP001172673">
    <property type="component" value="Unassembled WGS sequence"/>
</dbReference>
<organism evidence="3 4">
    <name type="scientific">Cladophialophora chaetospira</name>
    <dbReference type="NCBI Taxonomy" id="386627"/>
    <lineage>
        <taxon>Eukaryota</taxon>
        <taxon>Fungi</taxon>
        <taxon>Dikarya</taxon>
        <taxon>Ascomycota</taxon>
        <taxon>Pezizomycotina</taxon>
        <taxon>Eurotiomycetes</taxon>
        <taxon>Chaetothyriomycetidae</taxon>
        <taxon>Chaetothyriales</taxon>
        <taxon>Herpotrichiellaceae</taxon>
        <taxon>Cladophialophora</taxon>
    </lineage>
</organism>
<sequence length="635" mass="70808">MSLLCLYLLFLVRLSYDIAVTASRIEPLTFPGSDLSVSVTRPDIRAPKFEISHAEPELISPGYWFVAPYADLDPASTKDAFVPFQELVWSGAEFCQNRNVFDFRLQTVNGRPALTFIVGSSRVKDEVYKSAGMILDTSYQLVNQVDLEGDSYRWNLHEFKIIGGNVSINTIEKAVATDISSLGLTARTGLIWQHGFKETNINTGEVVKEWFPLEAGISITESMVDPPSEWSIHKEVSTKIWDCFHTNSVDKNVKGDYLVSMRYTSTIYKVSGQDSSIIWRLGGKKSDFRQDFNFSSQHHATFLSTNDSVTMISLLDNASDELDRQPSTARTSSIKIVALYEHASPKRAELLKQFDRPDGGLTKLRGSAQRLPNGGFFAGWSEDGYVSEFTSEGQSVLEAKFVGSRFKTYRAYKFDFVGTPSEPPILRSIAHGDGSGTLSNMSTVFFVSWNGATEVRYWDFYATNNISIPFEKVGTVLRSKFETSFMTKDFWAFAYAKARDNEGRSLGRSEVVMVESSNGLPQKYDNFSLAFEAGSLQNRPQSHAGVTFQISVAMFWVCAIAGICIIMLALVGLQMTLKTLCTKLTHLCVGTDAHHYSEVVSEQNEGLLGTLKNLNVHDDSHHHVPRNNDEDDGVS</sequence>
<dbReference type="Pfam" id="PF14269">
    <property type="entry name" value="Arylsulfotran_2"/>
    <property type="match status" value="1"/>
</dbReference>
<evidence type="ECO:0000313" key="4">
    <source>
        <dbReference type="Proteomes" id="UP001172673"/>
    </source>
</evidence>
<evidence type="ECO:0000256" key="2">
    <source>
        <dbReference type="SAM" id="SignalP"/>
    </source>
</evidence>
<evidence type="ECO:0000256" key="1">
    <source>
        <dbReference type="SAM" id="Phobius"/>
    </source>
</evidence>
<evidence type="ECO:0008006" key="5">
    <source>
        <dbReference type="Google" id="ProtNLM"/>
    </source>
</evidence>
<gene>
    <name evidence="3" type="ORF">H2200_006525</name>
</gene>
<proteinExistence type="predicted"/>